<evidence type="ECO:0000313" key="2">
    <source>
        <dbReference type="EMBL" id="KAE8965686.1"/>
    </source>
</evidence>
<comment type="caution">
    <text evidence="1">The sequence shown here is derived from an EMBL/GenBank/DDBJ whole genome shotgun (WGS) entry which is preliminary data.</text>
</comment>
<proteinExistence type="predicted"/>
<dbReference type="Proteomes" id="UP000429607">
    <property type="component" value="Unassembled WGS sequence"/>
</dbReference>
<reference evidence="3 4" key="1">
    <citation type="submission" date="2018-09" db="EMBL/GenBank/DDBJ databases">
        <title>Genomic investigation of the strawberry pathogen Phytophthora fragariae indicates pathogenicity is determined by transcriptional variation in three key races.</title>
        <authorList>
            <person name="Adams T.M."/>
            <person name="Armitage A.D."/>
            <person name="Sobczyk M.K."/>
            <person name="Bates H.J."/>
            <person name="Dunwell J.M."/>
            <person name="Nellist C.F."/>
            <person name="Harrison R.J."/>
        </authorList>
    </citation>
    <scope>NUCLEOTIDE SEQUENCE [LARGE SCALE GENOMIC DNA]</scope>
    <source>
        <strain evidence="1 3">SCRP249</strain>
        <strain evidence="2 4">SCRP324</strain>
    </source>
</reference>
<dbReference type="OrthoDB" id="141248at2759"/>
<evidence type="ECO:0000313" key="4">
    <source>
        <dbReference type="Proteomes" id="UP000435112"/>
    </source>
</evidence>
<dbReference type="AlphaFoldDB" id="A0A6A3H6C6"/>
<protein>
    <submittedName>
        <fullName evidence="1">Uncharacterized protein</fullName>
    </submittedName>
</protein>
<evidence type="ECO:0000313" key="1">
    <source>
        <dbReference type="EMBL" id="KAE8964860.1"/>
    </source>
</evidence>
<evidence type="ECO:0000313" key="3">
    <source>
        <dbReference type="Proteomes" id="UP000429607"/>
    </source>
</evidence>
<accession>A0A6A3H6C6</accession>
<dbReference type="EMBL" id="QXFV01005463">
    <property type="protein sequence ID" value="KAE8964860.1"/>
    <property type="molecule type" value="Genomic_DNA"/>
</dbReference>
<name>A0A6A3H6C6_9STRA</name>
<dbReference type="Proteomes" id="UP000435112">
    <property type="component" value="Unassembled WGS sequence"/>
</dbReference>
<sequence length="71" mass="7086">MANANAVCAANATNAAPGADAGNSGGVPSGGGAVGAFWNEMEEFDLLDKYLDARTNRSLATDKGIKAKAKA</sequence>
<organism evidence="1 3">
    <name type="scientific">Phytophthora rubi</name>
    <dbReference type="NCBI Taxonomy" id="129364"/>
    <lineage>
        <taxon>Eukaryota</taxon>
        <taxon>Sar</taxon>
        <taxon>Stramenopiles</taxon>
        <taxon>Oomycota</taxon>
        <taxon>Peronosporomycetes</taxon>
        <taxon>Peronosporales</taxon>
        <taxon>Peronosporaceae</taxon>
        <taxon>Phytophthora</taxon>
    </lineage>
</organism>
<dbReference type="EMBL" id="QXFU01005100">
    <property type="protein sequence ID" value="KAE8965686.1"/>
    <property type="molecule type" value="Genomic_DNA"/>
</dbReference>
<gene>
    <name evidence="1" type="ORF">PR001_g28911</name>
    <name evidence="2" type="ORF">PR002_g28605</name>
</gene>